<evidence type="ECO:0000313" key="3">
    <source>
        <dbReference type="Proteomes" id="UP000478417"/>
    </source>
</evidence>
<keyword evidence="3" id="KW-1185">Reference proteome</keyword>
<accession>A0A6B2LYT7</accession>
<organism evidence="2 3">
    <name type="scientific">Oceanipulchritudo coccoides</name>
    <dbReference type="NCBI Taxonomy" id="2706888"/>
    <lineage>
        <taxon>Bacteria</taxon>
        <taxon>Pseudomonadati</taxon>
        <taxon>Verrucomicrobiota</taxon>
        <taxon>Opitutia</taxon>
        <taxon>Puniceicoccales</taxon>
        <taxon>Oceanipulchritudinaceae</taxon>
        <taxon>Oceanipulchritudo</taxon>
    </lineage>
</organism>
<dbReference type="Proteomes" id="UP000478417">
    <property type="component" value="Unassembled WGS sequence"/>
</dbReference>
<protein>
    <submittedName>
        <fullName evidence="2">Uncharacterized protein</fullName>
    </submittedName>
</protein>
<proteinExistence type="predicted"/>
<keyword evidence="1" id="KW-0812">Transmembrane</keyword>
<dbReference type="AlphaFoldDB" id="A0A6B2LYT7"/>
<evidence type="ECO:0000256" key="1">
    <source>
        <dbReference type="SAM" id="Phobius"/>
    </source>
</evidence>
<name>A0A6B2LYT7_9BACT</name>
<dbReference type="RefSeq" id="WP_163961715.1">
    <property type="nucleotide sequence ID" value="NZ_JAAGNX010000001.1"/>
</dbReference>
<dbReference type="EMBL" id="JAAGNX010000001">
    <property type="protein sequence ID" value="NDV61094.1"/>
    <property type="molecule type" value="Genomic_DNA"/>
</dbReference>
<keyword evidence="1" id="KW-1133">Transmembrane helix</keyword>
<feature type="transmembrane region" description="Helical" evidence="1">
    <location>
        <begin position="29"/>
        <end position="53"/>
    </location>
</feature>
<reference evidence="2 3" key="1">
    <citation type="submission" date="2020-02" db="EMBL/GenBank/DDBJ databases">
        <title>Albibacoteraceae fam. nov., the first described family within the subdivision 4 Verrucomicrobia.</title>
        <authorList>
            <person name="Xi F."/>
        </authorList>
    </citation>
    <scope>NUCLEOTIDE SEQUENCE [LARGE SCALE GENOMIC DNA]</scope>
    <source>
        <strain evidence="2 3">CK1056</strain>
    </source>
</reference>
<evidence type="ECO:0000313" key="2">
    <source>
        <dbReference type="EMBL" id="NDV61094.1"/>
    </source>
</evidence>
<sequence length="67" mass="6953">MSNLILIAIGVIGTTAALTLGTPPPSPDLWPLTVGLLGAGLCGLMSTLAWCFVQLKKLKTESKEITS</sequence>
<gene>
    <name evidence="2" type="ORF">G0Q06_01380</name>
</gene>
<keyword evidence="1" id="KW-0472">Membrane</keyword>
<comment type="caution">
    <text evidence="2">The sequence shown here is derived from an EMBL/GenBank/DDBJ whole genome shotgun (WGS) entry which is preliminary data.</text>
</comment>